<sequence length="106" mass="11651">MAPVTVTANTFKSDVLESDKPVLVDFWAEWCGPCKKIAPVLDEVATELDGKAVIAKVNVDEERALAGMFQIMSIPSLLLFKDGKKVEEIRGVRPKGEITALIEKHL</sequence>
<accession>A0AAW9SS20</accession>
<feature type="disulfide bond" description="Redox-active" evidence="10">
    <location>
        <begin position="31"/>
        <end position="34"/>
    </location>
</feature>
<dbReference type="RefSeq" id="WP_070628759.1">
    <property type="nucleotide sequence ID" value="NZ_CP065628.1"/>
</dbReference>
<evidence type="ECO:0000256" key="10">
    <source>
        <dbReference type="PIRSR" id="PIRSR000077-4"/>
    </source>
</evidence>
<evidence type="ECO:0000256" key="7">
    <source>
        <dbReference type="NCBIfam" id="TIGR01068"/>
    </source>
</evidence>
<evidence type="ECO:0000313" key="13">
    <source>
        <dbReference type="EMBL" id="QPR31342.1"/>
    </source>
</evidence>
<dbReference type="CDD" id="cd02947">
    <property type="entry name" value="TRX_family"/>
    <property type="match status" value="1"/>
</dbReference>
<dbReference type="PRINTS" id="PR00421">
    <property type="entry name" value="THIOREDOXIN"/>
</dbReference>
<dbReference type="EMBL" id="CP065628">
    <property type="protein sequence ID" value="QPR31342.1"/>
    <property type="molecule type" value="Genomic_DNA"/>
</dbReference>
<dbReference type="InterPro" id="IPR005746">
    <property type="entry name" value="Thioredoxin"/>
</dbReference>
<evidence type="ECO:0000256" key="5">
    <source>
        <dbReference type="ARBA" id="ARBA00023157"/>
    </source>
</evidence>
<proteinExistence type="inferred from homology"/>
<dbReference type="InterPro" id="IPR013766">
    <property type="entry name" value="Thioredoxin_domain"/>
</dbReference>
<comment type="function">
    <text evidence="1">Participates in various redox reactions through the reversible oxidation of its active center dithiol to a disulfide and catalyzes dithiol-disulfide exchange reactions.</text>
</comment>
<dbReference type="EMBL" id="JASOOY020000006">
    <property type="protein sequence ID" value="MEO3716316.1"/>
    <property type="molecule type" value="Genomic_DNA"/>
</dbReference>
<feature type="active site" description="Nucleophile" evidence="9">
    <location>
        <position position="31"/>
    </location>
</feature>
<evidence type="ECO:0000256" key="8">
    <source>
        <dbReference type="PIRNR" id="PIRNR000077"/>
    </source>
</evidence>
<keyword evidence="6 10" id="KW-0676">Redox-active center</keyword>
<dbReference type="EMBL" id="CP066023">
    <property type="protein sequence ID" value="QQB83222.1"/>
    <property type="molecule type" value="Genomic_DNA"/>
</dbReference>
<dbReference type="Proteomes" id="UP000595198">
    <property type="component" value="Chromosome"/>
</dbReference>
<dbReference type="InterPro" id="IPR036249">
    <property type="entry name" value="Thioredoxin-like_sf"/>
</dbReference>
<reference evidence="12" key="3">
    <citation type="submission" date="2024-05" db="EMBL/GenBank/DDBJ databases">
        <authorList>
            <person name="Wolfe A."/>
        </authorList>
    </citation>
    <scope>NUCLEOTIDE SEQUENCE</scope>
    <source>
        <strain evidence="12">UMB1064</strain>
    </source>
</reference>
<reference evidence="12" key="2">
    <citation type="submission" date="2023-05" db="EMBL/GenBank/DDBJ databases">
        <authorList>
            <person name="Du J."/>
        </authorList>
    </citation>
    <scope>NUCLEOTIDE SEQUENCE</scope>
    <source>
        <strain evidence="12">UMB1064</strain>
    </source>
</reference>
<dbReference type="InterPro" id="IPR017937">
    <property type="entry name" value="Thioredoxin_CS"/>
</dbReference>
<dbReference type="PANTHER" id="PTHR45663">
    <property type="entry name" value="GEO12009P1"/>
    <property type="match status" value="1"/>
</dbReference>
<dbReference type="PROSITE" id="PS51352">
    <property type="entry name" value="THIOREDOXIN_2"/>
    <property type="match status" value="1"/>
</dbReference>
<dbReference type="Proteomes" id="UP001223646">
    <property type="component" value="Unassembled WGS sequence"/>
</dbReference>
<evidence type="ECO:0000256" key="1">
    <source>
        <dbReference type="ARBA" id="ARBA00003318"/>
    </source>
</evidence>
<evidence type="ECO:0000256" key="9">
    <source>
        <dbReference type="PIRSR" id="PIRSR000077-1"/>
    </source>
</evidence>
<dbReference type="PIRSF" id="PIRSF000077">
    <property type="entry name" value="Thioredoxin"/>
    <property type="match status" value="1"/>
</dbReference>
<organism evidence="12 17">
    <name type="scientific">Corynebacterium amycolatum</name>
    <dbReference type="NCBI Taxonomy" id="43765"/>
    <lineage>
        <taxon>Bacteria</taxon>
        <taxon>Bacillati</taxon>
        <taxon>Actinomycetota</taxon>
        <taxon>Actinomycetes</taxon>
        <taxon>Mycobacteriales</taxon>
        <taxon>Corynebacteriaceae</taxon>
        <taxon>Corynebacterium</taxon>
    </lineage>
</organism>
<dbReference type="GO" id="GO:0005829">
    <property type="term" value="C:cytosol"/>
    <property type="evidence" value="ECO:0007669"/>
    <property type="project" value="TreeGrafter"/>
</dbReference>
<evidence type="ECO:0000313" key="17">
    <source>
        <dbReference type="Proteomes" id="UP001223646"/>
    </source>
</evidence>
<dbReference type="SUPFAM" id="SSF52833">
    <property type="entry name" value="Thioredoxin-like"/>
    <property type="match status" value="1"/>
</dbReference>
<name>A0AAW9SS20_CORAY</name>
<feature type="domain" description="Thioredoxin" evidence="11">
    <location>
        <begin position="1"/>
        <end position="106"/>
    </location>
</feature>
<reference evidence="15 16" key="1">
    <citation type="submission" date="2020-12" db="EMBL/GenBank/DDBJ databases">
        <title>FDA dAtabase for Regulatory Grade micrObial Sequences (FDA-ARGOS): Supporting development and validation of Infectious Disease Dx tests.</title>
        <authorList>
            <person name="Sproer C."/>
            <person name="Gronow S."/>
            <person name="Severitt S."/>
            <person name="Schroder I."/>
            <person name="Tallon L."/>
            <person name="Sadzewicz L."/>
            <person name="Zhao X."/>
            <person name="Boylan J."/>
            <person name="Ott S."/>
            <person name="Bowen H."/>
            <person name="Vavikolanu K."/>
            <person name="Mehta A."/>
            <person name="Aluvathingal J."/>
            <person name="Nadendla S."/>
            <person name="Lowell S."/>
            <person name="Myers T."/>
            <person name="Yan Y."/>
            <person name="Sichtig H."/>
        </authorList>
    </citation>
    <scope>NUCLEOTIDE SEQUENCE [LARGE SCALE GENOMIC DNA]</scope>
    <source>
        <strain evidence="13 15">FDAARGOS_938</strain>
        <strain evidence="14 16">FDAARGOS_991</strain>
    </source>
</reference>
<dbReference type="PROSITE" id="PS00194">
    <property type="entry name" value="THIOREDOXIN_1"/>
    <property type="match status" value="1"/>
</dbReference>
<dbReference type="GO" id="GO:0015035">
    <property type="term" value="F:protein-disulfide reductase activity"/>
    <property type="evidence" value="ECO:0007669"/>
    <property type="project" value="UniProtKB-UniRule"/>
</dbReference>
<evidence type="ECO:0000256" key="2">
    <source>
        <dbReference type="ARBA" id="ARBA00008987"/>
    </source>
</evidence>
<keyword evidence="5 10" id="KW-1015">Disulfide bond</keyword>
<feature type="site" description="Deprotonates C-terminal active site Cys" evidence="9">
    <location>
        <position position="25"/>
    </location>
</feature>
<dbReference type="NCBIfam" id="TIGR01068">
    <property type="entry name" value="thioredoxin"/>
    <property type="match status" value="1"/>
</dbReference>
<dbReference type="AlphaFoldDB" id="A0AAW9SS20"/>
<evidence type="ECO:0000313" key="14">
    <source>
        <dbReference type="EMBL" id="QQB83222.1"/>
    </source>
</evidence>
<evidence type="ECO:0000256" key="4">
    <source>
        <dbReference type="ARBA" id="ARBA00022982"/>
    </source>
</evidence>
<dbReference type="Pfam" id="PF00085">
    <property type="entry name" value="Thioredoxin"/>
    <property type="match status" value="1"/>
</dbReference>
<dbReference type="FunFam" id="3.40.30.10:FF:000001">
    <property type="entry name" value="Thioredoxin"/>
    <property type="match status" value="1"/>
</dbReference>
<evidence type="ECO:0000259" key="11">
    <source>
        <dbReference type="PROSITE" id="PS51352"/>
    </source>
</evidence>
<evidence type="ECO:0000256" key="3">
    <source>
        <dbReference type="ARBA" id="ARBA00022448"/>
    </source>
</evidence>
<keyword evidence="3" id="KW-0813">Transport</keyword>
<evidence type="ECO:0000256" key="6">
    <source>
        <dbReference type="ARBA" id="ARBA00023284"/>
    </source>
</evidence>
<dbReference type="PANTHER" id="PTHR45663:SF11">
    <property type="entry name" value="GEO12009P1"/>
    <property type="match status" value="1"/>
</dbReference>
<keyword evidence="16" id="KW-1185">Reference proteome</keyword>
<gene>
    <name evidence="12" type="primary">trxA</name>
    <name evidence="13" type="ORF">I6G95_02450</name>
    <name evidence="14" type="ORF">I6H48_03050</name>
    <name evidence="12" type="ORF">QP460_001745</name>
</gene>
<feature type="site" description="Contributes to redox potential value" evidence="9">
    <location>
        <position position="32"/>
    </location>
</feature>
<comment type="similarity">
    <text evidence="2 8">Belongs to the thioredoxin family.</text>
</comment>
<feature type="active site" description="Nucleophile" evidence="9">
    <location>
        <position position="34"/>
    </location>
</feature>
<evidence type="ECO:0000313" key="12">
    <source>
        <dbReference type="EMBL" id="MEO3716316.1"/>
    </source>
</evidence>
<feature type="site" description="Contributes to redox potential value" evidence="9">
    <location>
        <position position="33"/>
    </location>
</feature>
<evidence type="ECO:0000313" key="15">
    <source>
        <dbReference type="Proteomes" id="UP000594774"/>
    </source>
</evidence>
<dbReference type="Gene3D" id="3.40.30.10">
    <property type="entry name" value="Glutaredoxin"/>
    <property type="match status" value="1"/>
</dbReference>
<dbReference type="Proteomes" id="UP000594774">
    <property type="component" value="Chromosome"/>
</dbReference>
<dbReference type="GO" id="GO:0045454">
    <property type="term" value="P:cell redox homeostasis"/>
    <property type="evidence" value="ECO:0007669"/>
    <property type="project" value="TreeGrafter"/>
</dbReference>
<evidence type="ECO:0000313" key="16">
    <source>
        <dbReference type="Proteomes" id="UP000595198"/>
    </source>
</evidence>
<keyword evidence="4" id="KW-0249">Electron transport</keyword>
<protein>
    <recommendedName>
        <fullName evidence="7 8">Thioredoxin</fullName>
    </recommendedName>
</protein>